<evidence type="ECO:0000313" key="1">
    <source>
        <dbReference type="EMBL" id="SMQ59772.1"/>
    </source>
</evidence>
<dbReference type="OrthoDB" id="7594608at2"/>
<reference evidence="2" key="1">
    <citation type="submission" date="2017-04" db="EMBL/GenBank/DDBJ databases">
        <authorList>
            <person name="Varghese N."/>
            <person name="Submissions S."/>
        </authorList>
    </citation>
    <scope>NUCLEOTIDE SEQUENCE [LARGE SCALE GENOMIC DNA]</scope>
</reference>
<protein>
    <submittedName>
        <fullName evidence="1">Uncharacterized protein</fullName>
    </submittedName>
</protein>
<keyword evidence="2" id="KW-1185">Reference proteome</keyword>
<proteinExistence type="predicted"/>
<evidence type="ECO:0000313" key="2">
    <source>
        <dbReference type="Proteomes" id="UP000194420"/>
    </source>
</evidence>
<accession>A0A1Y6EGQ9</accession>
<dbReference type="Proteomes" id="UP000194420">
    <property type="component" value="Unassembled WGS sequence"/>
</dbReference>
<gene>
    <name evidence="1" type="ORF">SAMN06297468_0324</name>
</gene>
<organism evidence="1 2">
    <name type="scientific">Altererythrobacter xiamenensis</name>
    <dbReference type="NCBI Taxonomy" id="1316679"/>
    <lineage>
        <taxon>Bacteria</taxon>
        <taxon>Pseudomonadati</taxon>
        <taxon>Pseudomonadota</taxon>
        <taxon>Alphaproteobacteria</taxon>
        <taxon>Sphingomonadales</taxon>
        <taxon>Erythrobacteraceae</taxon>
        <taxon>Altererythrobacter</taxon>
    </lineage>
</organism>
<dbReference type="AlphaFoldDB" id="A0A1Y6EGQ9"/>
<sequence>MRRSIAILTAALCLSACNSETSETAEAEDLDTSSYTIDEKSGETTATITTEDGVATMRSGESVPVDLPEGFSLFPGAQVNNNTTFSLDDSRGAMIMFQSDAEPQAIADFYRKQAEAARIEIEVELSINGGKTLGGESESGRTFTLNASREGETTSAQLMVGEKLGR</sequence>
<dbReference type="RefSeq" id="WP_086436289.1">
    <property type="nucleotide sequence ID" value="NZ_FXWG01000001.1"/>
</dbReference>
<dbReference type="EMBL" id="FXWG01000001">
    <property type="protein sequence ID" value="SMQ59772.1"/>
    <property type="molecule type" value="Genomic_DNA"/>
</dbReference>
<name>A0A1Y6EGQ9_9SPHN</name>